<dbReference type="EMBL" id="ML735266">
    <property type="protein sequence ID" value="KAE8389430.1"/>
    <property type="molecule type" value="Genomic_DNA"/>
</dbReference>
<dbReference type="Proteomes" id="UP000326877">
    <property type="component" value="Unassembled WGS sequence"/>
</dbReference>
<protein>
    <recommendedName>
        <fullName evidence="2">Rhamnogalacturonan endolyase</fullName>
    </recommendedName>
</protein>
<reference evidence="1" key="1">
    <citation type="submission" date="2019-04" db="EMBL/GenBank/DDBJ databases">
        <title>Friends and foes A comparative genomics studyof 23 Aspergillus species from section Flavi.</title>
        <authorList>
            <consortium name="DOE Joint Genome Institute"/>
            <person name="Kjaerbolling I."/>
            <person name="Vesth T."/>
            <person name="Frisvad J.C."/>
            <person name="Nybo J.L."/>
            <person name="Theobald S."/>
            <person name="Kildgaard S."/>
            <person name="Isbrandt T."/>
            <person name="Kuo A."/>
            <person name="Sato A."/>
            <person name="Lyhne E.K."/>
            <person name="Kogle M.E."/>
            <person name="Wiebenga A."/>
            <person name="Kun R.S."/>
            <person name="Lubbers R.J."/>
            <person name="Makela M.R."/>
            <person name="Barry K."/>
            <person name="Chovatia M."/>
            <person name="Clum A."/>
            <person name="Daum C."/>
            <person name="Haridas S."/>
            <person name="He G."/>
            <person name="LaButti K."/>
            <person name="Lipzen A."/>
            <person name="Mondo S."/>
            <person name="Riley R."/>
            <person name="Salamov A."/>
            <person name="Simmons B.A."/>
            <person name="Magnuson J.K."/>
            <person name="Henrissat B."/>
            <person name="Mortensen U.H."/>
            <person name="Larsen T.O."/>
            <person name="Devries R.P."/>
            <person name="Grigoriev I.V."/>
            <person name="Machida M."/>
            <person name="Baker S.E."/>
            <person name="Andersen M.R."/>
        </authorList>
    </citation>
    <scope>NUCLEOTIDE SEQUENCE [LARGE SCALE GENOMIC DNA]</scope>
    <source>
        <strain evidence="1">IBT 14317</strain>
    </source>
</reference>
<name>A0A5N7C5Q3_PETAA</name>
<accession>A0A5N7C5Q3</accession>
<dbReference type="OrthoDB" id="1179585at2759"/>
<evidence type="ECO:0000313" key="1">
    <source>
        <dbReference type="EMBL" id="KAE8389430.1"/>
    </source>
</evidence>
<proteinExistence type="predicted"/>
<organism evidence="1">
    <name type="scientific">Petromyces alliaceus</name>
    <name type="common">Aspergillus alliaceus</name>
    <dbReference type="NCBI Taxonomy" id="209559"/>
    <lineage>
        <taxon>Eukaryota</taxon>
        <taxon>Fungi</taxon>
        <taxon>Dikarya</taxon>
        <taxon>Ascomycota</taxon>
        <taxon>Pezizomycotina</taxon>
        <taxon>Eurotiomycetes</taxon>
        <taxon>Eurotiomycetidae</taxon>
        <taxon>Eurotiales</taxon>
        <taxon>Aspergillaceae</taxon>
        <taxon>Aspergillus</taxon>
        <taxon>Aspergillus subgen. Circumdati</taxon>
    </lineage>
</organism>
<evidence type="ECO:0008006" key="2">
    <source>
        <dbReference type="Google" id="ProtNLM"/>
    </source>
</evidence>
<dbReference type="AlphaFoldDB" id="A0A5N7C5Q3"/>
<sequence length="444" mass="48461">MGYRCQLQELSFELARGILSLPTGNDAPFVKVFSPTEAFKATQFGMRLLVNQKKSFDITNPAIVGSGDDFIGIRFTAGESSSIGLSTATSTGHTNISLIRAYYHLWASGETCPNLTTRFSHTATGPPARALCRSCPNILSWNYITQYDWCDLINLVKFWGVYGDSIGCSYIHPSKECINGDHQEGVMVHRESNTGDTVLLNMIHGLHVLTDEHELSKGRIWGPWLQYLNDGSVGDAYAKYDKEVELWPYSFPSSDIEPGYHQRISSVQGVIMSSDGASVLMGDNQSNQLSAEHEQPTPLYAWAGNNSDNGGVSTNLKSNEVLQCPDLAAAVKLGEYAWDTQNCAKVWQIGALDRLAYLEYDVSSSDTAEWFHVQAAEGTWQAKFGLFDAPKSDAVAVLSTSFVGYSSGVNIRIITQGGNITIGELSGLTNGPSIYRSSTFGGLH</sequence>
<gene>
    <name evidence="1" type="ORF">BDV23DRAFT_173161</name>
</gene>